<dbReference type="GO" id="GO:0004674">
    <property type="term" value="F:protein serine/threonine kinase activity"/>
    <property type="evidence" value="ECO:0007669"/>
    <property type="project" value="UniProtKB-KW"/>
</dbReference>
<comment type="catalytic activity">
    <reaction evidence="7">
        <text>L-threonyl-[protein] + ATP = O-phospho-L-threonyl-[protein] + ADP + H(+)</text>
        <dbReference type="Rhea" id="RHEA:46608"/>
        <dbReference type="Rhea" id="RHEA-COMP:11060"/>
        <dbReference type="Rhea" id="RHEA-COMP:11605"/>
        <dbReference type="ChEBI" id="CHEBI:15378"/>
        <dbReference type="ChEBI" id="CHEBI:30013"/>
        <dbReference type="ChEBI" id="CHEBI:30616"/>
        <dbReference type="ChEBI" id="CHEBI:61977"/>
        <dbReference type="ChEBI" id="CHEBI:456216"/>
        <dbReference type="EC" id="2.7.11.1"/>
    </reaction>
</comment>
<evidence type="ECO:0000256" key="7">
    <source>
        <dbReference type="ARBA" id="ARBA00047899"/>
    </source>
</evidence>
<evidence type="ECO:0000256" key="8">
    <source>
        <dbReference type="ARBA" id="ARBA00048679"/>
    </source>
</evidence>
<comment type="catalytic activity">
    <reaction evidence="8">
        <text>L-seryl-[protein] + ATP = O-phospho-L-seryl-[protein] + ADP + H(+)</text>
        <dbReference type="Rhea" id="RHEA:17989"/>
        <dbReference type="Rhea" id="RHEA-COMP:9863"/>
        <dbReference type="Rhea" id="RHEA-COMP:11604"/>
        <dbReference type="ChEBI" id="CHEBI:15378"/>
        <dbReference type="ChEBI" id="CHEBI:29999"/>
        <dbReference type="ChEBI" id="CHEBI:30616"/>
        <dbReference type="ChEBI" id="CHEBI:83421"/>
        <dbReference type="ChEBI" id="CHEBI:456216"/>
        <dbReference type="EC" id="2.7.11.1"/>
    </reaction>
</comment>
<dbReference type="Proteomes" id="UP000266861">
    <property type="component" value="Unassembled WGS sequence"/>
</dbReference>
<dbReference type="PROSITE" id="PS50011">
    <property type="entry name" value="PROTEIN_KINASE_DOM"/>
    <property type="match status" value="1"/>
</dbReference>
<reference evidence="10 11" key="1">
    <citation type="submission" date="2018-08" db="EMBL/GenBank/DDBJ databases">
        <title>Genome and evolution of the arbuscular mycorrhizal fungus Diversispora epigaea (formerly Glomus versiforme) and its bacterial endosymbionts.</title>
        <authorList>
            <person name="Sun X."/>
            <person name="Fei Z."/>
            <person name="Harrison M."/>
        </authorList>
    </citation>
    <scope>NUCLEOTIDE SEQUENCE [LARGE SCALE GENOMIC DNA]</scope>
    <source>
        <strain evidence="10 11">IT104</strain>
    </source>
</reference>
<accession>A0A397J4W7</accession>
<evidence type="ECO:0000256" key="6">
    <source>
        <dbReference type="ARBA" id="ARBA00022840"/>
    </source>
</evidence>
<dbReference type="AlphaFoldDB" id="A0A397J4W7"/>
<proteinExistence type="predicted"/>
<evidence type="ECO:0000259" key="9">
    <source>
        <dbReference type="PROSITE" id="PS50011"/>
    </source>
</evidence>
<dbReference type="SUPFAM" id="SSF56112">
    <property type="entry name" value="Protein kinase-like (PK-like)"/>
    <property type="match status" value="1"/>
</dbReference>
<protein>
    <recommendedName>
        <fullName evidence="1">non-specific serine/threonine protein kinase</fullName>
        <ecNumber evidence="1">2.7.11.1</ecNumber>
    </recommendedName>
</protein>
<sequence length="119" mass="13861">MRLTNIHRLDILHQDFYPGNILLPNFKDYIHILDFELSKLIGANSNNSKKKNIVGVLPYIAPEVLSEDEKYTKAVYLFGIIAYEMVTCFPPYPDIPHDNDLAIEISMDYDQKFHFILQN</sequence>
<evidence type="ECO:0000256" key="1">
    <source>
        <dbReference type="ARBA" id="ARBA00012513"/>
    </source>
</evidence>
<evidence type="ECO:0000313" key="10">
    <source>
        <dbReference type="EMBL" id="RHZ83355.1"/>
    </source>
</evidence>
<organism evidence="10 11">
    <name type="scientific">Diversispora epigaea</name>
    <dbReference type="NCBI Taxonomy" id="1348612"/>
    <lineage>
        <taxon>Eukaryota</taxon>
        <taxon>Fungi</taxon>
        <taxon>Fungi incertae sedis</taxon>
        <taxon>Mucoromycota</taxon>
        <taxon>Glomeromycotina</taxon>
        <taxon>Glomeromycetes</taxon>
        <taxon>Diversisporales</taxon>
        <taxon>Diversisporaceae</taxon>
        <taxon>Diversispora</taxon>
    </lineage>
</organism>
<keyword evidence="4" id="KW-0547">Nucleotide-binding</keyword>
<dbReference type="STRING" id="1348612.A0A397J4W7"/>
<keyword evidence="2" id="KW-0723">Serine/threonine-protein kinase</keyword>
<evidence type="ECO:0000256" key="2">
    <source>
        <dbReference type="ARBA" id="ARBA00022527"/>
    </source>
</evidence>
<dbReference type="EC" id="2.7.11.1" evidence="1"/>
<dbReference type="InterPro" id="IPR050236">
    <property type="entry name" value="Ser_Thr_kinase_AGC"/>
</dbReference>
<keyword evidence="11" id="KW-1185">Reference proteome</keyword>
<name>A0A397J4W7_9GLOM</name>
<dbReference type="GO" id="GO:0005524">
    <property type="term" value="F:ATP binding"/>
    <property type="evidence" value="ECO:0007669"/>
    <property type="project" value="UniProtKB-KW"/>
</dbReference>
<dbReference type="EMBL" id="PQFF01000091">
    <property type="protein sequence ID" value="RHZ83355.1"/>
    <property type="molecule type" value="Genomic_DNA"/>
</dbReference>
<dbReference type="Gene3D" id="1.10.510.10">
    <property type="entry name" value="Transferase(Phosphotransferase) domain 1"/>
    <property type="match status" value="1"/>
</dbReference>
<keyword evidence="3" id="KW-0808">Transferase</keyword>
<gene>
    <name evidence="10" type="ORF">Glove_97g9</name>
</gene>
<keyword evidence="6" id="KW-0067">ATP-binding</keyword>
<evidence type="ECO:0000256" key="4">
    <source>
        <dbReference type="ARBA" id="ARBA00022741"/>
    </source>
</evidence>
<dbReference type="InterPro" id="IPR011009">
    <property type="entry name" value="Kinase-like_dom_sf"/>
</dbReference>
<evidence type="ECO:0000256" key="5">
    <source>
        <dbReference type="ARBA" id="ARBA00022777"/>
    </source>
</evidence>
<evidence type="ECO:0000313" key="11">
    <source>
        <dbReference type="Proteomes" id="UP000266861"/>
    </source>
</evidence>
<comment type="caution">
    <text evidence="10">The sequence shown here is derived from an EMBL/GenBank/DDBJ whole genome shotgun (WGS) entry which is preliminary data.</text>
</comment>
<dbReference type="PANTHER" id="PTHR24356">
    <property type="entry name" value="SERINE/THREONINE-PROTEIN KINASE"/>
    <property type="match status" value="1"/>
</dbReference>
<dbReference type="Pfam" id="PF00069">
    <property type="entry name" value="Pkinase"/>
    <property type="match status" value="1"/>
</dbReference>
<evidence type="ECO:0000256" key="3">
    <source>
        <dbReference type="ARBA" id="ARBA00022679"/>
    </source>
</evidence>
<keyword evidence="5" id="KW-0418">Kinase</keyword>
<dbReference type="OrthoDB" id="2418780at2759"/>
<feature type="domain" description="Protein kinase" evidence="9">
    <location>
        <begin position="1"/>
        <end position="119"/>
    </location>
</feature>
<dbReference type="InterPro" id="IPR000719">
    <property type="entry name" value="Prot_kinase_dom"/>
</dbReference>
<dbReference type="PANTHER" id="PTHR24356:SF1">
    <property type="entry name" value="SERINE_THREONINE-PROTEIN KINASE GREATWALL"/>
    <property type="match status" value="1"/>
</dbReference>